<organism evidence="2 3">
    <name type="scientific">Gillisia hiemivivida</name>
    <dbReference type="NCBI Taxonomy" id="291190"/>
    <lineage>
        <taxon>Bacteria</taxon>
        <taxon>Pseudomonadati</taxon>
        <taxon>Bacteroidota</taxon>
        <taxon>Flavobacteriia</taxon>
        <taxon>Flavobacteriales</taxon>
        <taxon>Flavobacteriaceae</taxon>
        <taxon>Gillisia</taxon>
    </lineage>
</organism>
<dbReference type="OrthoDB" id="9815205at2"/>
<dbReference type="PANTHER" id="PTHR42852">
    <property type="entry name" value="THIOL:DISULFIDE INTERCHANGE PROTEIN DSBE"/>
    <property type="match status" value="1"/>
</dbReference>
<proteinExistence type="predicted"/>
<dbReference type="GO" id="GO:0016491">
    <property type="term" value="F:oxidoreductase activity"/>
    <property type="evidence" value="ECO:0007669"/>
    <property type="project" value="InterPro"/>
</dbReference>
<dbReference type="EMBL" id="VORY01000011">
    <property type="protein sequence ID" value="TXD93441.1"/>
    <property type="molecule type" value="Genomic_DNA"/>
</dbReference>
<dbReference type="PROSITE" id="PS51352">
    <property type="entry name" value="THIOREDOXIN_2"/>
    <property type="match status" value="1"/>
</dbReference>
<evidence type="ECO:0000259" key="1">
    <source>
        <dbReference type="PROSITE" id="PS51352"/>
    </source>
</evidence>
<comment type="caution">
    <text evidence="2">The sequence shown here is derived from an EMBL/GenBank/DDBJ whole genome shotgun (WGS) entry which is preliminary data.</text>
</comment>
<keyword evidence="3" id="KW-1185">Reference proteome</keyword>
<dbReference type="PANTHER" id="PTHR42852:SF13">
    <property type="entry name" value="PROTEIN DIPZ"/>
    <property type="match status" value="1"/>
</dbReference>
<dbReference type="Proteomes" id="UP000321367">
    <property type="component" value="Unassembled WGS sequence"/>
</dbReference>
<dbReference type="CDD" id="cd02966">
    <property type="entry name" value="TlpA_like_family"/>
    <property type="match status" value="1"/>
</dbReference>
<feature type="domain" description="Thioredoxin" evidence="1">
    <location>
        <begin position="34"/>
        <end position="185"/>
    </location>
</feature>
<gene>
    <name evidence="2" type="ORF">ES724_10575</name>
</gene>
<dbReference type="InterPro" id="IPR050553">
    <property type="entry name" value="Thioredoxin_ResA/DsbE_sf"/>
</dbReference>
<evidence type="ECO:0000313" key="3">
    <source>
        <dbReference type="Proteomes" id="UP000321367"/>
    </source>
</evidence>
<dbReference type="InterPro" id="IPR013740">
    <property type="entry name" value="Redoxin"/>
</dbReference>
<name>A0A5C6ZTZ4_9FLAO</name>
<protein>
    <submittedName>
        <fullName evidence="2">Redoxin domain-containing protein</fullName>
    </submittedName>
</protein>
<evidence type="ECO:0000313" key="2">
    <source>
        <dbReference type="EMBL" id="TXD93441.1"/>
    </source>
</evidence>
<dbReference type="InterPro" id="IPR013766">
    <property type="entry name" value="Thioredoxin_domain"/>
</dbReference>
<dbReference type="Pfam" id="PF08534">
    <property type="entry name" value="Redoxin"/>
    <property type="match status" value="1"/>
</dbReference>
<dbReference type="AlphaFoldDB" id="A0A5C6ZTZ4"/>
<sequence length="191" mass="22115">MKLFKNQWSNIIIAVIILAMIIPGTRKPIQIFVNKLLAFSPSVTSEEERESLVDYKWVLEKNNKDRLEFVDLKNKVVLVNFWATWCPPCIAEMPSFELLYRDYKDKVEFLFVSSEDHETVRGFLNRKNYSLPAYRPLSEAPDPLNGNTLPTTFLINKDGAIVIKKIGAADWNSESLRKTIDKLLLEEFSEK</sequence>
<accession>A0A5C6ZTZ4</accession>
<dbReference type="InterPro" id="IPR036249">
    <property type="entry name" value="Thioredoxin-like_sf"/>
</dbReference>
<dbReference type="RefSeq" id="WP_146932801.1">
    <property type="nucleotide sequence ID" value="NZ_CBCSHZ010000014.1"/>
</dbReference>
<dbReference type="Gene3D" id="3.40.30.10">
    <property type="entry name" value="Glutaredoxin"/>
    <property type="match status" value="1"/>
</dbReference>
<reference evidence="2 3" key="1">
    <citation type="submission" date="2019-08" db="EMBL/GenBank/DDBJ databases">
        <title>Genome sequence of Gillisia hiemivivida IC154 (type strain).</title>
        <authorList>
            <person name="Bowman J.P."/>
        </authorList>
    </citation>
    <scope>NUCLEOTIDE SEQUENCE [LARGE SCALE GENOMIC DNA]</scope>
    <source>
        <strain evidence="2 3">IC154</strain>
    </source>
</reference>
<dbReference type="SUPFAM" id="SSF52833">
    <property type="entry name" value="Thioredoxin-like"/>
    <property type="match status" value="1"/>
</dbReference>